<gene>
    <name evidence="2" type="ORF">GCK32_011912</name>
</gene>
<name>A0AAN8FJX7_TRICO</name>
<dbReference type="EMBL" id="WIXE01017050">
    <property type="protein sequence ID" value="KAK5972073.1"/>
    <property type="molecule type" value="Genomic_DNA"/>
</dbReference>
<evidence type="ECO:0000313" key="3">
    <source>
        <dbReference type="Proteomes" id="UP001331761"/>
    </source>
</evidence>
<evidence type="ECO:0000256" key="1">
    <source>
        <dbReference type="SAM" id="MobiDB-lite"/>
    </source>
</evidence>
<feature type="compositionally biased region" description="Polar residues" evidence="1">
    <location>
        <begin position="1"/>
        <end position="11"/>
    </location>
</feature>
<comment type="caution">
    <text evidence="2">The sequence shown here is derived from an EMBL/GenBank/DDBJ whole genome shotgun (WGS) entry which is preliminary data.</text>
</comment>
<keyword evidence="3" id="KW-1185">Reference proteome</keyword>
<proteinExistence type="predicted"/>
<feature type="region of interest" description="Disordered" evidence="1">
    <location>
        <begin position="53"/>
        <end position="95"/>
    </location>
</feature>
<organism evidence="2 3">
    <name type="scientific">Trichostrongylus colubriformis</name>
    <name type="common">Black scour worm</name>
    <dbReference type="NCBI Taxonomy" id="6319"/>
    <lineage>
        <taxon>Eukaryota</taxon>
        <taxon>Metazoa</taxon>
        <taxon>Ecdysozoa</taxon>
        <taxon>Nematoda</taxon>
        <taxon>Chromadorea</taxon>
        <taxon>Rhabditida</taxon>
        <taxon>Rhabditina</taxon>
        <taxon>Rhabditomorpha</taxon>
        <taxon>Strongyloidea</taxon>
        <taxon>Trichostrongylidae</taxon>
        <taxon>Trichostrongylus</taxon>
    </lineage>
</organism>
<sequence>MHRATTLSSTEQLDRNLDVTDSSRMPPLHKLSVSSFPLCGSKSSVDLHLTLSTETPSASTECARLSRSVSNTSDPEPGGKRSRSASPLLMEAGKR</sequence>
<protein>
    <submittedName>
        <fullName evidence="2">Uncharacterized protein</fullName>
    </submittedName>
</protein>
<dbReference type="AlphaFoldDB" id="A0AAN8FJX7"/>
<dbReference type="Proteomes" id="UP001331761">
    <property type="component" value="Unassembled WGS sequence"/>
</dbReference>
<feature type="non-terminal residue" evidence="2">
    <location>
        <position position="95"/>
    </location>
</feature>
<accession>A0AAN8FJX7</accession>
<feature type="region of interest" description="Disordered" evidence="1">
    <location>
        <begin position="1"/>
        <end position="28"/>
    </location>
</feature>
<evidence type="ECO:0000313" key="2">
    <source>
        <dbReference type="EMBL" id="KAK5972073.1"/>
    </source>
</evidence>
<reference evidence="2 3" key="1">
    <citation type="submission" date="2019-10" db="EMBL/GenBank/DDBJ databases">
        <title>Assembly and Annotation for the nematode Trichostrongylus colubriformis.</title>
        <authorList>
            <person name="Martin J."/>
        </authorList>
    </citation>
    <scope>NUCLEOTIDE SEQUENCE [LARGE SCALE GENOMIC DNA]</scope>
    <source>
        <strain evidence="2">G859</strain>
        <tissue evidence="2">Whole worm</tissue>
    </source>
</reference>